<name>A0ABW7XVY4_STRCE</name>
<comment type="caution">
    <text evidence="3">The sequence shown here is derived from an EMBL/GenBank/DDBJ whole genome shotgun (WGS) entry which is preliminary data.</text>
</comment>
<dbReference type="Proteomes" id="UP001612415">
    <property type="component" value="Unassembled WGS sequence"/>
</dbReference>
<proteinExistence type="inferred from homology"/>
<keyword evidence="2" id="KW-0560">Oxidoreductase</keyword>
<dbReference type="PRINTS" id="PR00081">
    <property type="entry name" value="GDHRDH"/>
</dbReference>
<comment type="similarity">
    <text evidence="1">Belongs to the short-chain dehydrogenases/reductases (SDR) family.</text>
</comment>
<dbReference type="Pfam" id="PF13561">
    <property type="entry name" value="adh_short_C2"/>
    <property type="match status" value="1"/>
</dbReference>
<gene>
    <name evidence="3" type="ORF">ACIA8P_06185</name>
</gene>
<evidence type="ECO:0000256" key="1">
    <source>
        <dbReference type="ARBA" id="ARBA00006484"/>
    </source>
</evidence>
<accession>A0ABW7XVY4</accession>
<dbReference type="InterPro" id="IPR002347">
    <property type="entry name" value="SDR_fam"/>
</dbReference>
<dbReference type="PANTHER" id="PTHR43477">
    <property type="entry name" value="DIHYDROANTICAPSIN 7-DEHYDROGENASE"/>
    <property type="match status" value="1"/>
</dbReference>
<dbReference type="InterPro" id="IPR051122">
    <property type="entry name" value="SDR_DHRS6-like"/>
</dbReference>
<evidence type="ECO:0000256" key="2">
    <source>
        <dbReference type="ARBA" id="ARBA00023002"/>
    </source>
</evidence>
<dbReference type="Gene3D" id="3.40.50.720">
    <property type="entry name" value="NAD(P)-binding Rossmann-like Domain"/>
    <property type="match status" value="1"/>
</dbReference>
<keyword evidence="4" id="KW-1185">Reference proteome</keyword>
<dbReference type="SUPFAM" id="SSF51735">
    <property type="entry name" value="NAD(P)-binding Rossmann-fold domains"/>
    <property type="match status" value="1"/>
</dbReference>
<dbReference type="InterPro" id="IPR036291">
    <property type="entry name" value="NAD(P)-bd_dom_sf"/>
</dbReference>
<dbReference type="EMBL" id="JBITDC010000002">
    <property type="protein sequence ID" value="MFI5674243.1"/>
    <property type="molecule type" value="Genomic_DNA"/>
</dbReference>
<evidence type="ECO:0000313" key="3">
    <source>
        <dbReference type="EMBL" id="MFI5674243.1"/>
    </source>
</evidence>
<sequence length="228" mass="23471">MTSTLIVGGSGGLGGVIAQHFADRGDDVIITSRDKARAESAAARIGAGTQGLALDLARPETISASLAGVTGVDNVVITAVGQAANTLAQFDITDAVAAVTMKLVGYAETVRVLRDRFNPGASVVLFGGLAKERPYPGSTVVTTFNAGISGLVKTLAVEMAPHRVNALHSGLIGDSPKWRDVPNPPHSAQTPIGRLVTMAEIADATDFLLRNTGINAHDLHMDGGLLVT</sequence>
<organism evidence="3 4">
    <name type="scientific">Streptomyces cellulosae</name>
    <dbReference type="NCBI Taxonomy" id="1968"/>
    <lineage>
        <taxon>Bacteria</taxon>
        <taxon>Bacillati</taxon>
        <taxon>Actinomycetota</taxon>
        <taxon>Actinomycetes</taxon>
        <taxon>Kitasatosporales</taxon>
        <taxon>Streptomycetaceae</taxon>
        <taxon>Streptomyces</taxon>
    </lineage>
</organism>
<protein>
    <submittedName>
        <fullName evidence="3">SDR family oxidoreductase</fullName>
    </submittedName>
</protein>
<evidence type="ECO:0000313" key="4">
    <source>
        <dbReference type="Proteomes" id="UP001612415"/>
    </source>
</evidence>
<dbReference type="PANTHER" id="PTHR43477:SF1">
    <property type="entry name" value="DIHYDROANTICAPSIN 7-DEHYDROGENASE"/>
    <property type="match status" value="1"/>
</dbReference>
<reference evidence="3 4" key="1">
    <citation type="submission" date="2024-10" db="EMBL/GenBank/DDBJ databases">
        <title>The Natural Products Discovery Center: Release of the First 8490 Sequenced Strains for Exploring Actinobacteria Biosynthetic Diversity.</title>
        <authorList>
            <person name="Kalkreuter E."/>
            <person name="Kautsar S.A."/>
            <person name="Yang D."/>
            <person name="Bader C.D."/>
            <person name="Teijaro C.N."/>
            <person name="Fluegel L."/>
            <person name="Davis C.M."/>
            <person name="Simpson J.R."/>
            <person name="Lauterbach L."/>
            <person name="Steele A.D."/>
            <person name="Gui C."/>
            <person name="Meng S."/>
            <person name="Li G."/>
            <person name="Viehrig K."/>
            <person name="Ye F."/>
            <person name="Su P."/>
            <person name="Kiefer A.F."/>
            <person name="Nichols A."/>
            <person name="Cepeda A.J."/>
            <person name="Yan W."/>
            <person name="Fan B."/>
            <person name="Jiang Y."/>
            <person name="Adhikari A."/>
            <person name="Zheng C.-J."/>
            <person name="Schuster L."/>
            <person name="Cowan T.M."/>
            <person name="Smanski M.J."/>
            <person name="Chevrette M.G."/>
            <person name="De Carvalho L.P.S."/>
            <person name="Shen B."/>
        </authorList>
    </citation>
    <scope>NUCLEOTIDE SEQUENCE [LARGE SCALE GENOMIC DNA]</scope>
    <source>
        <strain evidence="3 4">NPDC051599</strain>
    </source>
</reference>
<dbReference type="RefSeq" id="WP_398655184.1">
    <property type="nucleotide sequence ID" value="NZ_JBITDC010000002.1"/>
</dbReference>